<dbReference type="RefSeq" id="WP_140011035.1">
    <property type="nucleotide sequence ID" value="NZ_JBHMDG010000002.1"/>
</dbReference>
<comment type="caution">
    <text evidence="1">The sequence shown here is derived from an EMBL/GenBank/DDBJ whole genome shotgun (WGS) entry which is preliminary data.</text>
</comment>
<proteinExistence type="predicted"/>
<sequence>MARTPTADTPRLAPGVHVVPRDDDHVQVGLDPPARVLVRRRPDLLALLDDLERGRPPSVTTHEAVTTLAALRRAGLLVDTQDPPPSSSRSPRVTGTVTLVDLGLGLDPLRALLARSGVRPAAGGHPPDLFVLGSPRPVSRSSLDGWIGEGAPHLLLAGTGSPGSLRLGPLVEPGTTACQRCVDAAEAARDPRRTLVVEQLAALPARPLDPALVSLALAWAAREVVTFLDGRRPLTWSGTVDLDGIAPVVRTWQRHPHCGCAWDVLPY</sequence>
<accession>A0ABV5K5Q3</accession>
<evidence type="ECO:0000313" key="2">
    <source>
        <dbReference type="Proteomes" id="UP001589750"/>
    </source>
</evidence>
<organism evidence="1 2">
    <name type="scientific">Nocardioides plantarum</name>
    <dbReference type="NCBI Taxonomy" id="29299"/>
    <lineage>
        <taxon>Bacteria</taxon>
        <taxon>Bacillati</taxon>
        <taxon>Actinomycetota</taxon>
        <taxon>Actinomycetes</taxon>
        <taxon>Propionibacteriales</taxon>
        <taxon>Nocardioidaceae</taxon>
        <taxon>Nocardioides</taxon>
    </lineage>
</organism>
<dbReference type="Proteomes" id="UP001589750">
    <property type="component" value="Unassembled WGS sequence"/>
</dbReference>
<dbReference type="EMBL" id="JBHMDG010000002">
    <property type="protein sequence ID" value="MFB9311732.1"/>
    <property type="molecule type" value="Genomic_DNA"/>
</dbReference>
<reference evidence="1 2" key="1">
    <citation type="submission" date="2024-09" db="EMBL/GenBank/DDBJ databases">
        <authorList>
            <person name="Sun Q."/>
            <person name="Mori K."/>
        </authorList>
    </citation>
    <scope>NUCLEOTIDE SEQUENCE [LARGE SCALE GENOMIC DNA]</scope>
    <source>
        <strain evidence="1 2">JCM 9626</strain>
    </source>
</reference>
<gene>
    <name evidence="1" type="ORF">ACFFRI_01640</name>
</gene>
<evidence type="ECO:0000313" key="1">
    <source>
        <dbReference type="EMBL" id="MFB9311732.1"/>
    </source>
</evidence>
<protein>
    <recommendedName>
        <fullName evidence="3">Bacteriocin biosynthesis cyclodehydratase domain-containing protein</fullName>
    </recommendedName>
</protein>
<name>A0ABV5K5Q3_9ACTN</name>
<keyword evidence="2" id="KW-1185">Reference proteome</keyword>
<dbReference type="Gene3D" id="3.40.50.720">
    <property type="entry name" value="NAD(P)-binding Rossmann-like Domain"/>
    <property type="match status" value="1"/>
</dbReference>
<evidence type="ECO:0008006" key="3">
    <source>
        <dbReference type="Google" id="ProtNLM"/>
    </source>
</evidence>